<evidence type="ECO:0000313" key="2">
    <source>
        <dbReference type="Proteomes" id="UP000265520"/>
    </source>
</evidence>
<feature type="non-terminal residue" evidence="1">
    <location>
        <position position="1"/>
    </location>
</feature>
<name>A0A392QJG7_9FABA</name>
<accession>A0A392QJG7</accession>
<dbReference type="EMBL" id="LXQA010136062">
    <property type="protein sequence ID" value="MCI23435.1"/>
    <property type="molecule type" value="Genomic_DNA"/>
</dbReference>
<organism evidence="1 2">
    <name type="scientific">Trifolium medium</name>
    <dbReference type="NCBI Taxonomy" id="97028"/>
    <lineage>
        <taxon>Eukaryota</taxon>
        <taxon>Viridiplantae</taxon>
        <taxon>Streptophyta</taxon>
        <taxon>Embryophyta</taxon>
        <taxon>Tracheophyta</taxon>
        <taxon>Spermatophyta</taxon>
        <taxon>Magnoliopsida</taxon>
        <taxon>eudicotyledons</taxon>
        <taxon>Gunneridae</taxon>
        <taxon>Pentapetalae</taxon>
        <taxon>rosids</taxon>
        <taxon>fabids</taxon>
        <taxon>Fabales</taxon>
        <taxon>Fabaceae</taxon>
        <taxon>Papilionoideae</taxon>
        <taxon>50 kb inversion clade</taxon>
        <taxon>NPAAA clade</taxon>
        <taxon>Hologalegina</taxon>
        <taxon>IRL clade</taxon>
        <taxon>Trifolieae</taxon>
        <taxon>Trifolium</taxon>
    </lineage>
</organism>
<protein>
    <submittedName>
        <fullName evidence="1">Uncharacterized protein</fullName>
    </submittedName>
</protein>
<dbReference type="Proteomes" id="UP000265520">
    <property type="component" value="Unassembled WGS sequence"/>
</dbReference>
<evidence type="ECO:0000313" key="1">
    <source>
        <dbReference type="EMBL" id="MCI23435.1"/>
    </source>
</evidence>
<reference evidence="1 2" key="1">
    <citation type="journal article" date="2018" name="Front. Plant Sci.">
        <title>Red Clover (Trifolium pratense) and Zigzag Clover (T. medium) - A Picture of Genomic Similarities and Differences.</title>
        <authorList>
            <person name="Dluhosova J."/>
            <person name="Istvanek J."/>
            <person name="Nedelnik J."/>
            <person name="Repkova J."/>
        </authorList>
    </citation>
    <scope>NUCLEOTIDE SEQUENCE [LARGE SCALE GENOMIC DNA]</scope>
    <source>
        <strain evidence="2">cv. 10/8</strain>
        <tissue evidence="1">Leaf</tissue>
    </source>
</reference>
<dbReference type="AlphaFoldDB" id="A0A392QJG7"/>
<comment type="caution">
    <text evidence="1">The sequence shown here is derived from an EMBL/GenBank/DDBJ whole genome shotgun (WGS) entry which is preliminary data.</text>
</comment>
<proteinExistence type="predicted"/>
<keyword evidence="2" id="KW-1185">Reference proteome</keyword>
<dbReference type="InterPro" id="IPR036457">
    <property type="entry name" value="PPM-type-like_dom_sf"/>
</dbReference>
<dbReference type="Gene3D" id="3.60.40.10">
    <property type="entry name" value="PPM-type phosphatase domain"/>
    <property type="match status" value="1"/>
</dbReference>
<sequence>KNHVYGLIGLAMLRAFGDFFLKDYGLIAAPDVFYT</sequence>